<gene>
    <name evidence="1" type="ORF">ACA1_350700</name>
</gene>
<dbReference type="EMBL" id="KB007968">
    <property type="protein sequence ID" value="ELR17885.1"/>
    <property type="molecule type" value="Genomic_DNA"/>
</dbReference>
<keyword evidence="2" id="KW-1185">Reference proteome</keyword>
<evidence type="ECO:0000313" key="2">
    <source>
        <dbReference type="Proteomes" id="UP000011083"/>
    </source>
</evidence>
<evidence type="ECO:0008006" key="3">
    <source>
        <dbReference type="Google" id="ProtNLM"/>
    </source>
</evidence>
<sequence>MQKRWTTNAIYPQERDHVFFINTTEGNASLASLLTTKRGGVASRSYVLAHGTPGGGKTTRLLQLRDQLANEGYECAMISLQEGIPFGFVAEFWTAMGRFIQRHLRNTADDGVDQIHDAQTFIAFFSWGAVVLIVDQFDLLNNAADLVRDQFLVTLRAMRESEASHGLHAFIGVGPYSILNLQDHPSSPFNACDAFALPMFERNHVRELFNQYSRESNVELAPGIADAIYDLTSGHPGH</sequence>
<evidence type="ECO:0000313" key="1">
    <source>
        <dbReference type="EMBL" id="ELR17885.1"/>
    </source>
</evidence>
<organism evidence="1 2">
    <name type="scientific">Acanthamoeba castellanii (strain ATCC 30010 / Neff)</name>
    <dbReference type="NCBI Taxonomy" id="1257118"/>
    <lineage>
        <taxon>Eukaryota</taxon>
        <taxon>Amoebozoa</taxon>
        <taxon>Discosea</taxon>
        <taxon>Longamoebia</taxon>
        <taxon>Centramoebida</taxon>
        <taxon>Acanthamoebidae</taxon>
        <taxon>Acanthamoeba</taxon>
    </lineage>
</organism>
<name>L8GY06_ACACF</name>
<feature type="non-terminal residue" evidence="1">
    <location>
        <position position="1"/>
    </location>
</feature>
<dbReference type="RefSeq" id="XP_004339899.1">
    <property type="nucleotide sequence ID" value="XM_004339851.1"/>
</dbReference>
<dbReference type="VEuPathDB" id="AmoebaDB:ACA1_350700"/>
<dbReference type="OrthoDB" id="2432495at2759"/>
<accession>L8GY06</accession>
<dbReference type="STRING" id="1257118.L8GY06"/>
<dbReference type="SUPFAM" id="SSF52540">
    <property type="entry name" value="P-loop containing nucleoside triphosphate hydrolases"/>
    <property type="match status" value="1"/>
</dbReference>
<dbReference type="InterPro" id="IPR027417">
    <property type="entry name" value="P-loop_NTPase"/>
</dbReference>
<proteinExistence type="predicted"/>
<dbReference type="AlphaFoldDB" id="L8GY06"/>
<dbReference type="Proteomes" id="UP000011083">
    <property type="component" value="Unassembled WGS sequence"/>
</dbReference>
<dbReference type="KEGG" id="acan:ACA1_350700"/>
<dbReference type="GeneID" id="14918629"/>
<protein>
    <recommendedName>
        <fullName evidence="3">AAA+ ATPase domain-containing protein</fullName>
    </recommendedName>
</protein>
<reference evidence="1 2" key="1">
    <citation type="journal article" date="2013" name="Genome Biol.">
        <title>Genome of Acanthamoeba castellanii highlights extensive lateral gene transfer and early evolution of tyrosine kinase signaling.</title>
        <authorList>
            <person name="Clarke M."/>
            <person name="Lohan A.J."/>
            <person name="Liu B."/>
            <person name="Lagkouvardos I."/>
            <person name="Roy S."/>
            <person name="Zafar N."/>
            <person name="Bertelli C."/>
            <person name="Schilde C."/>
            <person name="Kianianmomeni A."/>
            <person name="Burglin T.R."/>
            <person name="Frech C."/>
            <person name="Turcotte B."/>
            <person name="Kopec K.O."/>
            <person name="Synnott J.M."/>
            <person name="Choo C."/>
            <person name="Paponov I."/>
            <person name="Finkler A."/>
            <person name="Soon Heng Tan C."/>
            <person name="Hutchins A.P."/>
            <person name="Weinmeier T."/>
            <person name="Rattei T."/>
            <person name="Chu J.S."/>
            <person name="Gimenez G."/>
            <person name="Irimia M."/>
            <person name="Rigden D.J."/>
            <person name="Fitzpatrick D.A."/>
            <person name="Lorenzo-Morales J."/>
            <person name="Bateman A."/>
            <person name="Chiu C.H."/>
            <person name="Tang P."/>
            <person name="Hegemann P."/>
            <person name="Fromm H."/>
            <person name="Raoult D."/>
            <person name="Greub G."/>
            <person name="Miranda-Saavedra D."/>
            <person name="Chen N."/>
            <person name="Nash P."/>
            <person name="Ginger M.L."/>
            <person name="Horn M."/>
            <person name="Schaap P."/>
            <person name="Caler L."/>
            <person name="Loftus B."/>
        </authorList>
    </citation>
    <scope>NUCLEOTIDE SEQUENCE [LARGE SCALE GENOMIC DNA]</scope>
    <source>
        <strain evidence="1 2">Neff</strain>
    </source>
</reference>
<dbReference type="Gene3D" id="3.40.50.300">
    <property type="entry name" value="P-loop containing nucleotide triphosphate hydrolases"/>
    <property type="match status" value="1"/>
</dbReference>